<dbReference type="InterPro" id="IPR043472">
    <property type="entry name" value="Macro_dom-like"/>
</dbReference>
<dbReference type="EMBL" id="CAFZ01000095">
    <property type="protein sequence ID" value="CCA70814.1"/>
    <property type="molecule type" value="Genomic_DNA"/>
</dbReference>
<protein>
    <recommendedName>
        <fullName evidence="3">ADP-ribose 1''-phosphate phosphatase</fullName>
        <ecNumber evidence="2">3.1.3.84</ecNumber>
    </recommendedName>
</protein>
<organism evidence="6 7">
    <name type="scientific">Serendipita indica (strain DSM 11827)</name>
    <name type="common">Root endophyte fungus</name>
    <name type="synonym">Piriformospora indica</name>
    <dbReference type="NCBI Taxonomy" id="1109443"/>
    <lineage>
        <taxon>Eukaryota</taxon>
        <taxon>Fungi</taxon>
        <taxon>Dikarya</taxon>
        <taxon>Basidiomycota</taxon>
        <taxon>Agaricomycotina</taxon>
        <taxon>Agaricomycetes</taxon>
        <taxon>Sebacinales</taxon>
        <taxon>Serendipitaceae</taxon>
        <taxon>Serendipita</taxon>
    </lineage>
</organism>
<name>G4THL9_SERID</name>
<evidence type="ECO:0000256" key="2">
    <source>
        <dbReference type="ARBA" id="ARBA00012983"/>
    </source>
</evidence>
<dbReference type="InterPro" id="IPR050892">
    <property type="entry name" value="ADP-ribose_metab_enzymes"/>
</dbReference>
<dbReference type="PANTHER" id="PTHR12521">
    <property type="entry name" value="PROTEIN C6ORF130"/>
    <property type="match status" value="1"/>
</dbReference>
<gene>
    <name evidence="6" type="ORF">PIIN_04749</name>
</gene>
<evidence type="ECO:0000313" key="6">
    <source>
        <dbReference type="EMBL" id="CCA70814.1"/>
    </source>
</evidence>
<dbReference type="Proteomes" id="UP000007148">
    <property type="component" value="Unassembled WGS sequence"/>
</dbReference>
<reference evidence="6 7" key="1">
    <citation type="journal article" date="2011" name="PLoS Pathog.">
        <title>Endophytic Life Strategies Decoded by Genome and Transcriptome Analyses of the Mutualistic Root Symbiont Piriformospora indica.</title>
        <authorList>
            <person name="Zuccaro A."/>
            <person name="Lahrmann U."/>
            <person name="Guldener U."/>
            <person name="Langen G."/>
            <person name="Pfiffi S."/>
            <person name="Biedenkopf D."/>
            <person name="Wong P."/>
            <person name="Samans B."/>
            <person name="Grimm C."/>
            <person name="Basiewicz M."/>
            <person name="Murat C."/>
            <person name="Martin F."/>
            <person name="Kogel K.H."/>
        </authorList>
    </citation>
    <scope>NUCLEOTIDE SEQUENCE [LARGE SCALE GENOMIC DNA]</scope>
    <source>
        <strain evidence="6 7">DSM 11827</strain>
    </source>
</reference>
<evidence type="ECO:0000259" key="5">
    <source>
        <dbReference type="PROSITE" id="PS51154"/>
    </source>
</evidence>
<proteinExistence type="inferred from homology"/>
<comment type="catalytic activity">
    <reaction evidence="4">
        <text>ADP-alpha-D-ribose 1''-phosphate + H2O = ADP-D-ribose + phosphate</text>
        <dbReference type="Rhea" id="RHEA:25029"/>
        <dbReference type="ChEBI" id="CHEBI:15377"/>
        <dbReference type="ChEBI" id="CHEBI:43474"/>
        <dbReference type="ChEBI" id="CHEBI:57967"/>
        <dbReference type="ChEBI" id="CHEBI:58753"/>
        <dbReference type="EC" id="3.1.3.84"/>
    </reaction>
</comment>
<evidence type="ECO:0000256" key="3">
    <source>
        <dbReference type="ARBA" id="ARBA00019744"/>
    </source>
</evidence>
<dbReference type="CDD" id="cd02901">
    <property type="entry name" value="Macro_Poa1p-like"/>
    <property type="match status" value="1"/>
</dbReference>
<feature type="domain" description="Macro" evidence="5">
    <location>
        <begin position="2"/>
        <end position="162"/>
    </location>
</feature>
<dbReference type="EC" id="3.1.3.84" evidence="2"/>
<dbReference type="Gene3D" id="3.40.220.10">
    <property type="entry name" value="Leucine Aminopeptidase, subunit E, domain 1"/>
    <property type="match status" value="1"/>
</dbReference>
<sequence>MNTSTNQVPNPESGIVVYEGDLFKNAPRRCVLVHACNTLGSWGAGIATIFKRKYPAAYEVYRDECVEKGSSLLGTCLLIPAGDRDIACLFTSRKYGRQTDPKDMILRSTRSAVQDLLRQLEGSNKPIYGCRINAGAFRVPWEETVEILDELGLRMTVYEIAP</sequence>
<dbReference type="PROSITE" id="PS51154">
    <property type="entry name" value="MACRO"/>
    <property type="match status" value="1"/>
</dbReference>
<dbReference type="PANTHER" id="PTHR12521:SF0">
    <property type="entry name" value="ADP-RIBOSE GLYCOHYDROLASE OARD1"/>
    <property type="match status" value="1"/>
</dbReference>
<dbReference type="STRING" id="1109443.G4THL9"/>
<accession>G4THL9</accession>
<dbReference type="InParanoid" id="G4THL9"/>
<dbReference type="SUPFAM" id="SSF52949">
    <property type="entry name" value="Macro domain-like"/>
    <property type="match status" value="1"/>
</dbReference>
<dbReference type="Pfam" id="PF01661">
    <property type="entry name" value="Macro"/>
    <property type="match status" value="1"/>
</dbReference>
<evidence type="ECO:0000313" key="7">
    <source>
        <dbReference type="Proteomes" id="UP000007148"/>
    </source>
</evidence>
<dbReference type="OMA" id="CQGSWGK"/>
<comment type="caution">
    <text evidence="6">The sequence shown here is derived from an EMBL/GenBank/DDBJ whole genome shotgun (WGS) entry which is preliminary data.</text>
</comment>
<dbReference type="HOGENOM" id="CLU_054419_1_2_1"/>
<dbReference type="SMART" id="SM00506">
    <property type="entry name" value="A1pp"/>
    <property type="match status" value="1"/>
</dbReference>
<dbReference type="AlphaFoldDB" id="G4THL9"/>
<dbReference type="eggNOG" id="ENOG502S60W">
    <property type="taxonomic scope" value="Eukaryota"/>
</dbReference>
<comment type="similarity">
    <text evidence="1">Belongs to the POA1 family.</text>
</comment>
<dbReference type="GO" id="GO:0140291">
    <property type="term" value="P:peptidyl-glutamate ADP-deribosylation"/>
    <property type="evidence" value="ECO:0007669"/>
    <property type="project" value="TreeGrafter"/>
</dbReference>
<evidence type="ECO:0000256" key="4">
    <source>
        <dbReference type="ARBA" id="ARBA00034427"/>
    </source>
</evidence>
<keyword evidence="7" id="KW-1185">Reference proteome</keyword>
<dbReference type="InterPro" id="IPR002589">
    <property type="entry name" value="Macro_dom"/>
</dbReference>
<dbReference type="OrthoDB" id="2155246at2759"/>
<evidence type="ECO:0000256" key="1">
    <source>
        <dbReference type="ARBA" id="ARBA00006575"/>
    </source>
</evidence>